<sequence>MRITRRSFLRTSGLVAACGAGLGLAGRYGGALAEAPMDLTARRTSAVLDGSSLTEGVMTWNEGPLPPVIRVRQGAPFSARLVNALDEPTTIHWHGLRIPNAMDGVPFLTQPYVYEGDSFDYAFTPPDAGTFWYHPHCNTLTQLGHGLAGLFIVENPDDPVFDDEIALNIRDWRLDGKGRFIAQFKPRDAARSGTFGTVRTTNWTPEPIYDAPAGGLVRVRAAITDVTRICRFELEGADAKVIAIDGYPVPDPFAFDEITLGPGQRLDLVVRMPDEEGAIARLINERTTSPYAIAQFRAVGSSLNRDLREVTALPDNPVAEPDLDDATVLPLELSATAEEAPAKGSICGSLGYNFWAINKVPWSGDSADPHEPLYELKQGRSYVLDMVNRTPHLHPIHLHGLAFKPIRSSDGPVAPRYTDTYLINPDERVQLALKADNPGDWVFHCHIIEHQKTGMTGFFRVV</sequence>
<proteinExistence type="predicted"/>
<dbReference type="InterPro" id="IPR008972">
    <property type="entry name" value="Cupredoxin"/>
</dbReference>
<evidence type="ECO:0000259" key="4">
    <source>
        <dbReference type="Pfam" id="PF07732"/>
    </source>
</evidence>
<evidence type="ECO:0000313" key="5">
    <source>
        <dbReference type="EMBL" id="MDQ0317457.1"/>
    </source>
</evidence>
<evidence type="ECO:0000256" key="1">
    <source>
        <dbReference type="ARBA" id="ARBA00022723"/>
    </source>
</evidence>
<dbReference type="PANTHER" id="PTHR11709">
    <property type="entry name" value="MULTI-COPPER OXIDASE"/>
    <property type="match status" value="1"/>
</dbReference>
<keyword evidence="1" id="KW-0479">Metal-binding</keyword>
<dbReference type="GO" id="GO:0016491">
    <property type="term" value="F:oxidoreductase activity"/>
    <property type="evidence" value="ECO:0007669"/>
    <property type="project" value="UniProtKB-KW"/>
</dbReference>
<dbReference type="PROSITE" id="PS00079">
    <property type="entry name" value="MULTICOPPER_OXIDASE1"/>
    <property type="match status" value="1"/>
</dbReference>
<dbReference type="GO" id="GO:0030288">
    <property type="term" value="C:outer membrane-bounded periplasmic space"/>
    <property type="evidence" value="ECO:0007669"/>
    <property type="project" value="TreeGrafter"/>
</dbReference>
<dbReference type="EMBL" id="JAUSUL010000005">
    <property type="protein sequence ID" value="MDQ0317457.1"/>
    <property type="molecule type" value="Genomic_DNA"/>
</dbReference>
<dbReference type="GO" id="GO:0005507">
    <property type="term" value="F:copper ion binding"/>
    <property type="evidence" value="ECO:0007669"/>
    <property type="project" value="InterPro"/>
</dbReference>
<dbReference type="PROSITE" id="PS00080">
    <property type="entry name" value="MULTICOPPER_OXIDASE2"/>
    <property type="match status" value="1"/>
</dbReference>
<accession>A0AAE4AUS2</accession>
<comment type="caution">
    <text evidence="5">The sequence shown here is derived from an EMBL/GenBank/DDBJ whole genome shotgun (WGS) entry which is preliminary data.</text>
</comment>
<dbReference type="InterPro" id="IPR011707">
    <property type="entry name" value="Cu-oxidase-like_N"/>
</dbReference>
<dbReference type="Gene3D" id="2.60.40.420">
    <property type="entry name" value="Cupredoxins - blue copper proteins"/>
    <property type="match status" value="3"/>
</dbReference>
<dbReference type="Pfam" id="PF07731">
    <property type="entry name" value="Cu-oxidase_2"/>
    <property type="match status" value="1"/>
</dbReference>
<dbReference type="CDD" id="cd13906">
    <property type="entry name" value="CuRO_3_CumA_like"/>
    <property type="match status" value="1"/>
</dbReference>
<evidence type="ECO:0000313" key="6">
    <source>
        <dbReference type="Proteomes" id="UP001229244"/>
    </source>
</evidence>
<dbReference type="RefSeq" id="WP_306887376.1">
    <property type="nucleotide sequence ID" value="NZ_JAUSUL010000005.1"/>
</dbReference>
<dbReference type="AlphaFoldDB" id="A0AAE4AUS2"/>
<evidence type="ECO:0000259" key="3">
    <source>
        <dbReference type="Pfam" id="PF07731"/>
    </source>
</evidence>
<dbReference type="InterPro" id="IPR011706">
    <property type="entry name" value="Cu-oxidase_C"/>
</dbReference>
<dbReference type="InterPro" id="IPR033138">
    <property type="entry name" value="Cu_oxidase_CS"/>
</dbReference>
<dbReference type="SUPFAM" id="SSF49503">
    <property type="entry name" value="Cupredoxins"/>
    <property type="match status" value="3"/>
</dbReference>
<protein>
    <submittedName>
        <fullName evidence="5">FtsP/CotA-like multicopper oxidase with cupredoxin domain</fullName>
    </submittedName>
</protein>
<dbReference type="Proteomes" id="UP001229244">
    <property type="component" value="Unassembled WGS sequence"/>
</dbReference>
<dbReference type="PANTHER" id="PTHR11709:SF2">
    <property type="entry name" value="MULTICOPPER OXIDASE LPR1"/>
    <property type="match status" value="1"/>
</dbReference>
<organism evidence="5 6">
    <name type="scientific">Amorphus orientalis</name>
    <dbReference type="NCBI Taxonomy" id="649198"/>
    <lineage>
        <taxon>Bacteria</taxon>
        <taxon>Pseudomonadati</taxon>
        <taxon>Pseudomonadota</taxon>
        <taxon>Alphaproteobacteria</taxon>
        <taxon>Hyphomicrobiales</taxon>
        <taxon>Amorphaceae</taxon>
        <taxon>Amorphus</taxon>
    </lineage>
</organism>
<name>A0AAE4AUS2_9HYPH</name>
<feature type="domain" description="Plastocyanin-like" evidence="4">
    <location>
        <begin position="54"/>
        <end position="157"/>
    </location>
</feature>
<evidence type="ECO:0000256" key="2">
    <source>
        <dbReference type="ARBA" id="ARBA00023002"/>
    </source>
</evidence>
<dbReference type="CDD" id="cd13861">
    <property type="entry name" value="CuRO_1_CumA_like"/>
    <property type="match status" value="1"/>
</dbReference>
<feature type="domain" description="Plastocyanin-like" evidence="3">
    <location>
        <begin position="358"/>
        <end position="461"/>
    </location>
</feature>
<keyword evidence="2" id="KW-0560">Oxidoreductase</keyword>
<keyword evidence="6" id="KW-1185">Reference proteome</keyword>
<reference evidence="5" key="1">
    <citation type="submission" date="2023-07" db="EMBL/GenBank/DDBJ databases">
        <title>Genomic Encyclopedia of Type Strains, Phase IV (KMG-IV): sequencing the most valuable type-strain genomes for metagenomic binning, comparative biology and taxonomic classification.</title>
        <authorList>
            <person name="Goeker M."/>
        </authorList>
    </citation>
    <scope>NUCLEOTIDE SEQUENCE</scope>
    <source>
        <strain evidence="5">DSM 21202</strain>
    </source>
</reference>
<dbReference type="InterPro" id="IPR006311">
    <property type="entry name" value="TAT_signal"/>
</dbReference>
<dbReference type="InterPro" id="IPR045087">
    <property type="entry name" value="Cu-oxidase_fam"/>
</dbReference>
<gene>
    <name evidence="5" type="ORF">J2S73_003941</name>
</gene>
<dbReference type="InterPro" id="IPR002355">
    <property type="entry name" value="Cu_oxidase_Cu_BS"/>
</dbReference>
<dbReference type="PROSITE" id="PS51318">
    <property type="entry name" value="TAT"/>
    <property type="match status" value="1"/>
</dbReference>
<dbReference type="Pfam" id="PF07732">
    <property type="entry name" value="Cu-oxidase_3"/>
    <property type="match status" value="1"/>
</dbReference>